<gene>
    <name evidence="1" type="ORF">ACFQ1C_03730</name>
</gene>
<accession>A0ABW3KHM5</accession>
<proteinExistence type="predicted"/>
<dbReference type="Pfam" id="PF13366">
    <property type="entry name" value="PDDEXK_3"/>
    <property type="match status" value="1"/>
</dbReference>
<name>A0ABW3KHM5_9GAMM</name>
<sequence>MYEKELVYKIQGAVFEVYRQLGCGFLESVYQNALELELKRQGLTVAKEVPLQVLYKNESVGEFRADLVVEGRVLLELKAQKELPKAAEAQLINYLKITNIKIGLLINFTYPKAIVKRIAL</sequence>
<dbReference type="EMBL" id="JBHTJS010000010">
    <property type="protein sequence ID" value="MFD1007267.1"/>
    <property type="molecule type" value="Genomic_DNA"/>
</dbReference>
<reference evidence="2" key="1">
    <citation type="journal article" date="2019" name="Int. J. Syst. Evol. Microbiol.">
        <title>The Global Catalogue of Microorganisms (GCM) 10K type strain sequencing project: providing services to taxonomists for standard genome sequencing and annotation.</title>
        <authorList>
            <consortium name="The Broad Institute Genomics Platform"/>
            <consortium name="The Broad Institute Genome Sequencing Center for Infectious Disease"/>
            <person name="Wu L."/>
            <person name="Ma J."/>
        </authorList>
    </citation>
    <scope>NUCLEOTIDE SEQUENCE [LARGE SCALE GENOMIC DNA]</scope>
    <source>
        <strain evidence="2">CCUG 60525</strain>
    </source>
</reference>
<evidence type="ECO:0000313" key="1">
    <source>
        <dbReference type="EMBL" id="MFD1007267.1"/>
    </source>
</evidence>
<keyword evidence="2" id="KW-1185">Reference proteome</keyword>
<protein>
    <submittedName>
        <fullName evidence="1">GxxExxY protein</fullName>
    </submittedName>
</protein>
<evidence type="ECO:0000313" key="2">
    <source>
        <dbReference type="Proteomes" id="UP001597048"/>
    </source>
</evidence>
<dbReference type="NCBIfam" id="TIGR04256">
    <property type="entry name" value="GxxExxY"/>
    <property type="match status" value="1"/>
</dbReference>
<dbReference type="InterPro" id="IPR026350">
    <property type="entry name" value="GxxExxY"/>
</dbReference>
<organism evidence="1 2">
    <name type="scientific">Oceanisphaera ostreae</name>
    <dbReference type="NCBI Taxonomy" id="914151"/>
    <lineage>
        <taxon>Bacteria</taxon>
        <taxon>Pseudomonadati</taxon>
        <taxon>Pseudomonadota</taxon>
        <taxon>Gammaproteobacteria</taxon>
        <taxon>Aeromonadales</taxon>
        <taxon>Aeromonadaceae</taxon>
        <taxon>Oceanisphaera</taxon>
    </lineage>
</organism>
<dbReference type="RefSeq" id="WP_379557193.1">
    <property type="nucleotide sequence ID" value="NZ_JBHTJS010000010.1"/>
</dbReference>
<dbReference type="Proteomes" id="UP001597048">
    <property type="component" value="Unassembled WGS sequence"/>
</dbReference>
<comment type="caution">
    <text evidence="1">The sequence shown here is derived from an EMBL/GenBank/DDBJ whole genome shotgun (WGS) entry which is preliminary data.</text>
</comment>